<evidence type="ECO:0000313" key="1">
    <source>
        <dbReference type="EMBL" id="KAA8580464.1"/>
    </source>
</evidence>
<sequence>DFEICNPLGTSRKKHQICGVYWTLGNLPASFHSALSNIYLAALIRSEDVKCYGYDSVLKPLVDDLITLEQEGLFISKLGKSVKGFVHCIVADNLGAHGIAGFVESFSGKYVCRFCTAENVDIQTKEVNSGVFCARSKDNHTSHLKAIEENSLSSHFGVKKKCVLSENLSYFSVTQSFPPDIAHDIFEGIVPVEIALCLKVLISKKYFTLANLNEAITTFPLKWTDKANRPHAVPPSYATRKTIGGNVHENWSLLRFLPHLVGTRVPSTEPAWHVLCELKDIVELVVAPFHTEDSISYLDFKISEHRAVFEAKHSFFKRVIRHTNCYKNVLYSLAQRHQFQTAYNLHMCKFSKPPLEVADVSTLPLDVINEDIALAVKQKYPHMDTVDFAKSVSYNNFNYRIGMVVAHGSLSGLSEFCEIVHMIVLQETLIFIVKKLNAWYLEHYRSYALVMSSTQLRLVGVHELTDPYPLAYYMVGGQRLISLKRYIHA</sequence>
<protein>
    <submittedName>
        <fullName evidence="1">Uncharacterized protein</fullName>
    </submittedName>
</protein>
<comment type="caution">
    <text evidence="1">The sequence shown here is derived from an EMBL/GenBank/DDBJ whole genome shotgun (WGS) entry which is preliminary data.</text>
</comment>
<evidence type="ECO:0000313" key="2">
    <source>
        <dbReference type="Proteomes" id="UP000327493"/>
    </source>
</evidence>
<dbReference type="Proteomes" id="UP000327493">
    <property type="component" value="Chromosome 23"/>
</dbReference>
<organism evidence="1 2">
    <name type="scientific">Etheostoma spectabile</name>
    <name type="common">orangethroat darter</name>
    <dbReference type="NCBI Taxonomy" id="54343"/>
    <lineage>
        <taxon>Eukaryota</taxon>
        <taxon>Metazoa</taxon>
        <taxon>Chordata</taxon>
        <taxon>Craniata</taxon>
        <taxon>Vertebrata</taxon>
        <taxon>Euteleostomi</taxon>
        <taxon>Actinopterygii</taxon>
        <taxon>Neopterygii</taxon>
        <taxon>Teleostei</taxon>
        <taxon>Neoteleostei</taxon>
        <taxon>Acanthomorphata</taxon>
        <taxon>Eupercaria</taxon>
        <taxon>Perciformes</taxon>
        <taxon>Percoidei</taxon>
        <taxon>Percidae</taxon>
        <taxon>Etheostomatinae</taxon>
        <taxon>Etheostoma</taxon>
    </lineage>
</organism>
<dbReference type="EMBL" id="VOFY01000023">
    <property type="protein sequence ID" value="KAA8580464.1"/>
    <property type="molecule type" value="Genomic_DNA"/>
</dbReference>
<accession>A0A5J5CEU5</accession>
<proteinExistence type="predicted"/>
<gene>
    <name evidence="1" type="ORF">FQN60_005999</name>
</gene>
<name>A0A5J5CEU5_9PERO</name>
<feature type="non-terminal residue" evidence="1">
    <location>
        <position position="1"/>
    </location>
</feature>
<keyword evidence="2" id="KW-1185">Reference proteome</keyword>
<reference evidence="1 2" key="1">
    <citation type="submission" date="2019-08" db="EMBL/GenBank/DDBJ databases">
        <title>A chromosome-level genome assembly, high-density linkage maps, and genome scans reveal the genomic architecture of hybrid incompatibilities underlying speciation via character displacement in darters (Percidae: Etheostominae).</title>
        <authorList>
            <person name="Moran R.L."/>
            <person name="Catchen J.M."/>
            <person name="Fuller R.C."/>
        </authorList>
    </citation>
    <scope>NUCLEOTIDE SEQUENCE [LARGE SCALE GENOMIC DNA]</scope>
    <source>
        <strain evidence="1">EspeVRDwgs_2016</strain>
        <tissue evidence="1">Muscle</tissue>
    </source>
</reference>
<dbReference type="AlphaFoldDB" id="A0A5J5CEU5"/>